<dbReference type="GO" id="GO:0046872">
    <property type="term" value="F:metal ion binding"/>
    <property type="evidence" value="ECO:0007669"/>
    <property type="project" value="UniProtKB-UniRule"/>
</dbReference>
<dbReference type="AlphaFoldDB" id="A0A1Q3C7H0"/>
<dbReference type="CDD" id="cd20074">
    <property type="entry name" value="XPF_nuclease_Mus81"/>
    <property type="match status" value="1"/>
</dbReference>
<dbReference type="Gene3D" id="1.10.150.110">
    <property type="entry name" value="DNA polymerase beta, N-terminal domain-like"/>
    <property type="match status" value="1"/>
</dbReference>
<dbReference type="CDD" id="cd21036">
    <property type="entry name" value="WH_MUS81"/>
    <property type="match status" value="1"/>
</dbReference>
<keyword evidence="7 17" id="KW-0479">Metal-binding</keyword>
<dbReference type="EC" id="3.1.22.-" evidence="17"/>
<keyword evidence="5" id="KW-0132">Cell division</keyword>
<evidence type="ECO:0000256" key="16">
    <source>
        <dbReference type="ARBA" id="ARBA00023254"/>
    </source>
</evidence>
<dbReference type="Pfam" id="PF21136">
    <property type="entry name" value="WHD_MUS81"/>
    <property type="match status" value="1"/>
</dbReference>
<dbReference type="SMART" id="SM00891">
    <property type="entry name" value="ERCC4"/>
    <property type="match status" value="1"/>
</dbReference>
<keyword evidence="8 17" id="KW-0255">Endonuclease</keyword>
<reference evidence="20" key="1">
    <citation type="submission" date="2016-04" db="EMBL/GenBank/DDBJ databases">
        <title>Cephalotus genome sequencing.</title>
        <authorList>
            <person name="Fukushima K."/>
            <person name="Hasebe M."/>
            <person name="Fang X."/>
        </authorList>
    </citation>
    <scope>NUCLEOTIDE SEQUENCE [LARGE SCALE GENOMIC DNA]</scope>
    <source>
        <strain evidence="20">cv. St1</strain>
    </source>
</reference>
<dbReference type="GO" id="GO:0048476">
    <property type="term" value="C:Holliday junction resolvase complex"/>
    <property type="evidence" value="ECO:0007669"/>
    <property type="project" value="UniProtKB-UniRule"/>
</dbReference>
<protein>
    <recommendedName>
        <fullName evidence="4 17">Crossover junction endonuclease MUS81</fullName>
        <ecNumber evidence="17">3.1.22.-</ecNumber>
    </recommendedName>
</protein>
<keyword evidence="14 17" id="KW-0234">DNA repair</keyword>
<organism evidence="19 20">
    <name type="scientific">Cephalotus follicularis</name>
    <name type="common">Albany pitcher plant</name>
    <dbReference type="NCBI Taxonomy" id="3775"/>
    <lineage>
        <taxon>Eukaryota</taxon>
        <taxon>Viridiplantae</taxon>
        <taxon>Streptophyta</taxon>
        <taxon>Embryophyta</taxon>
        <taxon>Tracheophyta</taxon>
        <taxon>Spermatophyta</taxon>
        <taxon>Magnoliopsida</taxon>
        <taxon>eudicotyledons</taxon>
        <taxon>Gunneridae</taxon>
        <taxon>Pentapetalae</taxon>
        <taxon>rosids</taxon>
        <taxon>fabids</taxon>
        <taxon>Oxalidales</taxon>
        <taxon>Cephalotaceae</taxon>
        <taxon>Cephalotus</taxon>
    </lineage>
</organism>
<keyword evidence="6 17" id="KW-0540">Nuclease</keyword>
<evidence type="ECO:0000256" key="12">
    <source>
        <dbReference type="ARBA" id="ARBA00022842"/>
    </source>
</evidence>
<dbReference type="Gene3D" id="1.10.10.10">
    <property type="entry name" value="Winged helix-like DNA-binding domain superfamily/Winged helix DNA-binding domain"/>
    <property type="match status" value="1"/>
</dbReference>
<dbReference type="SUPFAM" id="SSF52980">
    <property type="entry name" value="Restriction endonuclease-like"/>
    <property type="match status" value="1"/>
</dbReference>
<dbReference type="Proteomes" id="UP000187406">
    <property type="component" value="Unassembled WGS sequence"/>
</dbReference>
<dbReference type="GO" id="GO:0006308">
    <property type="term" value="P:DNA catabolic process"/>
    <property type="evidence" value="ECO:0007669"/>
    <property type="project" value="UniProtKB-UniRule"/>
</dbReference>
<keyword evidence="12 17" id="KW-0460">Magnesium</keyword>
<evidence type="ECO:0000256" key="6">
    <source>
        <dbReference type="ARBA" id="ARBA00022722"/>
    </source>
</evidence>
<comment type="cofactor">
    <cofactor evidence="1 17">
        <name>Mg(2+)</name>
        <dbReference type="ChEBI" id="CHEBI:18420"/>
    </cofactor>
</comment>
<dbReference type="GO" id="GO:0000712">
    <property type="term" value="P:resolution of meiotic recombination intermediates"/>
    <property type="evidence" value="ECO:0007669"/>
    <property type="project" value="TreeGrafter"/>
</dbReference>
<keyword evidence="10" id="KW-0131">Cell cycle</keyword>
<dbReference type="STRING" id="3775.A0A1Q3C7H0"/>
<gene>
    <name evidence="19" type="ORF">CFOL_v3_19645</name>
</gene>
<comment type="function">
    <text evidence="17">Interacts with EME1 to form a DNA structure-specific endonuclease with substrate preference for branched DNA structures with a 5'-end at the branch nick. Typical substrates include 3'-flap structures, D-loops, replication forks and nicked Holliday junctions. May be required in mitosis for the processing of stalled or collapsed replication fork intermediates. May be required in meiosis for the repair of meiosis-specific double strand breaks subsequent to single-end invasion (SEI).</text>
</comment>
<dbReference type="Gene3D" id="3.40.50.10130">
    <property type="match status" value="1"/>
</dbReference>
<dbReference type="EMBL" id="BDDD01001455">
    <property type="protein sequence ID" value="GAV76170.1"/>
    <property type="molecule type" value="Genomic_DNA"/>
</dbReference>
<dbReference type="Pfam" id="PF02732">
    <property type="entry name" value="ERCC4"/>
    <property type="match status" value="1"/>
</dbReference>
<evidence type="ECO:0000256" key="15">
    <source>
        <dbReference type="ARBA" id="ARBA00023242"/>
    </source>
</evidence>
<feature type="domain" description="ERCC4" evidence="18">
    <location>
        <begin position="408"/>
        <end position="508"/>
    </location>
</feature>
<evidence type="ECO:0000256" key="17">
    <source>
        <dbReference type="RuleBase" id="RU369042"/>
    </source>
</evidence>
<dbReference type="PANTHER" id="PTHR13451">
    <property type="entry name" value="CLASS II CROSSOVER JUNCTION ENDONUCLEASE MUS81"/>
    <property type="match status" value="1"/>
</dbReference>
<evidence type="ECO:0000256" key="13">
    <source>
        <dbReference type="ARBA" id="ARBA00023172"/>
    </source>
</evidence>
<evidence type="ECO:0000259" key="18">
    <source>
        <dbReference type="SMART" id="SM00891"/>
    </source>
</evidence>
<evidence type="ECO:0000313" key="20">
    <source>
        <dbReference type="Proteomes" id="UP000187406"/>
    </source>
</evidence>
<dbReference type="InterPro" id="IPR036388">
    <property type="entry name" value="WH-like_DNA-bd_sf"/>
</dbReference>
<evidence type="ECO:0000256" key="14">
    <source>
        <dbReference type="ARBA" id="ARBA00023204"/>
    </source>
</evidence>
<dbReference type="FunFam" id="1.10.10.10:FF:000307">
    <property type="entry name" value="Crossover junction endonuclease MUS81"/>
    <property type="match status" value="1"/>
</dbReference>
<dbReference type="GO" id="GO:0051301">
    <property type="term" value="P:cell division"/>
    <property type="evidence" value="ECO:0007669"/>
    <property type="project" value="UniProtKB-KW"/>
</dbReference>
<dbReference type="Gene3D" id="1.10.150.670">
    <property type="entry name" value="Crossover junction endonuclease EME1, DNA-binding domain"/>
    <property type="match status" value="1"/>
</dbReference>
<comment type="subcellular location">
    <subcellularLocation>
        <location evidence="2 17">Nucleus</location>
    </subcellularLocation>
</comment>
<dbReference type="SUPFAM" id="SSF47802">
    <property type="entry name" value="DNA polymerase beta, N-terminal domain-like"/>
    <property type="match status" value="1"/>
</dbReference>
<comment type="subunit">
    <text evidence="17">Interacts with EME1.</text>
</comment>
<keyword evidence="15 17" id="KW-0539">Nucleus</keyword>
<evidence type="ECO:0000256" key="7">
    <source>
        <dbReference type="ARBA" id="ARBA00022723"/>
    </source>
</evidence>
<sequence length="662" mass="74227">MEQQRRVLCAENEELAKYMLQKRQEMADKPKGLSENVDITLSKAYSNICNAKNPIKTLKDLSQIKGVGKWILKLMQGFFETGSSNSEPEDLLNKGKKPKEVKRYMPQRSSVAYALLITLHRGTANGNEFMRKQELIDAAEASGLSRVPIAPEKGRGKPAQFGSSPRDWYSGWSCMKTLVTKGLVVKSSCPAKYMLTLEGREVARECLMRSRLADTAANLADDRVSDLEFARLSSAREVALPSVGMSGQKKSIDVPPESLERFTRMGYSKEQVRHAFSEVLETSQNKDISSLLPTVLCLLQEDQVYGSQSESLSLMENCLGTSTTNTFTSEVNPIGRQNNLMDSARYGGRIADSYSAASAPTMFTMRVCSSSDLLAQKSRSYGLVAKINILSVPPLGFGERFEDVYTVMLILDDREQFASKGSRSRKIIDNISSEFKIQIQVRRLPVGDGIWIARHKYLHSEYVLDFIVERKKVDDLRSSIRDNRYKDQKLRLLRCGLKKLIYLVEGDPNFSEAAESIKTACFTTEILEGFDVQRTSGLVDTLRKYGYLTHAITQYYKSQVPEDQPKSTGICPSFREFVSRCQELDRLTVGDVFAIQLMQVPQVTEEVAIAVLDMYPTLLSLALSYSRLEGDVCAQKGLLRKQSNNVISAVASRNIFQLVWGN</sequence>
<evidence type="ECO:0000256" key="10">
    <source>
        <dbReference type="ARBA" id="ARBA00022776"/>
    </source>
</evidence>
<dbReference type="GO" id="GO:0000727">
    <property type="term" value="P:double-strand break repair via break-induced replication"/>
    <property type="evidence" value="ECO:0007669"/>
    <property type="project" value="UniProtKB-UniRule"/>
</dbReference>
<dbReference type="GO" id="GO:0048257">
    <property type="term" value="F:3'-flap endonuclease activity"/>
    <property type="evidence" value="ECO:0007669"/>
    <property type="project" value="TreeGrafter"/>
</dbReference>
<evidence type="ECO:0000256" key="5">
    <source>
        <dbReference type="ARBA" id="ARBA00022618"/>
    </source>
</evidence>
<keyword evidence="9 17" id="KW-0227">DNA damage</keyword>
<dbReference type="InterPro" id="IPR047417">
    <property type="entry name" value="WHD_MUS81"/>
</dbReference>
<dbReference type="GO" id="GO:0031573">
    <property type="term" value="P:mitotic intra-S DNA damage checkpoint signaling"/>
    <property type="evidence" value="ECO:0007669"/>
    <property type="project" value="TreeGrafter"/>
</dbReference>
<keyword evidence="10" id="KW-0498">Mitosis</keyword>
<comment type="caution">
    <text evidence="19">The sequence shown here is derived from an EMBL/GenBank/DDBJ whole genome shotgun (WGS) entry which is preliminary data.</text>
</comment>
<keyword evidence="16" id="KW-0469">Meiosis</keyword>
<evidence type="ECO:0000256" key="9">
    <source>
        <dbReference type="ARBA" id="ARBA00022763"/>
    </source>
</evidence>
<evidence type="ECO:0000256" key="3">
    <source>
        <dbReference type="ARBA" id="ARBA00010015"/>
    </source>
</evidence>
<dbReference type="InterPro" id="IPR006166">
    <property type="entry name" value="ERCC4_domain"/>
</dbReference>
<dbReference type="InterPro" id="IPR047416">
    <property type="entry name" value="XPF_nuclease_Mus81"/>
</dbReference>
<evidence type="ECO:0000256" key="2">
    <source>
        <dbReference type="ARBA" id="ARBA00004123"/>
    </source>
</evidence>
<accession>A0A1Q3C7H0</accession>
<evidence type="ECO:0000256" key="4">
    <source>
        <dbReference type="ARBA" id="ARBA00017114"/>
    </source>
</evidence>
<dbReference type="GO" id="GO:0008821">
    <property type="term" value="F:crossover junction DNA endonuclease activity"/>
    <property type="evidence" value="ECO:0007669"/>
    <property type="project" value="UniProtKB-UniRule"/>
</dbReference>
<evidence type="ECO:0000256" key="8">
    <source>
        <dbReference type="ARBA" id="ARBA00022759"/>
    </source>
</evidence>
<name>A0A1Q3C7H0_CEPFO</name>
<comment type="similarity">
    <text evidence="3 17">Belongs to the XPF family.</text>
</comment>
<dbReference type="FunFam" id="3.40.50.10130:FF:000005">
    <property type="entry name" value="crossover junction endonuclease MUS81 isoform X1"/>
    <property type="match status" value="1"/>
</dbReference>
<keyword evidence="20" id="KW-1185">Reference proteome</keyword>
<dbReference type="GO" id="GO:0005634">
    <property type="term" value="C:nucleus"/>
    <property type="evidence" value="ECO:0007669"/>
    <property type="project" value="UniProtKB-SubCell"/>
</dbReference>
<evidence type="ECO:0000256" key="1">
    <source>
        <dbReference type="ARBA" id="ARBA00001946"/>
    </source>
</evidence>
<proteinExistence type="inferred from homology"/>
<dbReference type="InterPro" id="IPR011335">
    <property type="entry name" value="Restrct_endonuc-II-like"/>
</dbReference>
<keyword evidence="13 17" id="KW-0233">DNA recombination</keyword>
<dbReference type="GO" id="GO:0003677">
    <property type="term" value="F:DNA binding"/>
    <property type="evidence" value="ECO:0007669"/>
    <property type="project" value="UniProtKB-UniRule"/>
</dbReference>
<dbReference type="InterPro" id="IPR033309">
    <property type="entry name" value="Mus81"/>
</dbReference>
<dbReference type="InterPro" id="IPR042530">
    <property type="entry name" value="EME1/EME2_C"/>
</dbReference>
<evidence type="ECO:0000313" key="19">
    <source>
        <dbReference type="EMBL" id="GAV76170.1"/>
    </source>
</evidence>
<dbReference type="InterPro" id="IPR027421">
    <property type="entry name" value="DNA_pol_lamdba_lyase_dom_sf"/>
</dbReference>
<evidence type="ECO:0000256" key="11">
    <source>
        <dbReference type="ARBA" id="ARBA00022801"/>
    </source>
</evidence>
<keyword evidence="11 17" id="KW-0378">Hydrolase</keyword>
<dbReference type="OrthoDB" id="5963188at2759"/>
<dbReference type="InParanoid" id="A0A1Q3C7H0"/>
<dbReference type="FunCoup" id="A0A1Q3C7H0">
    <property type="interactions" value="1270"/>
</dbReference>
<dbReference type="PANTHER" id="PTHR13451:SF0">
    <property type="entry name" value="CROSSOVER JUNCTION ENDONUCLEASE MUS81"/>
    <property type="match status" value="1"/>
</dbReference>